<name>A0A6H1ZQR0_9ZZZZ</name>
<accession>A0A6H1ZQR0</accession>
<gene>
    <name evidence="2" type="ORF">MM415B00946_0027</name>
    <name evidence="1" type="ORF">TM448A01495_0010</name>
    <name evidence="3" type="ORF">TM448B00765_0024</name>
</gene>
<dbReference type="EMBL" id="MT141441">
    <property type="protein sequence ID" value="QJA61434.1"/>
    <property type="molecule type" value="Genomic_DNA"/>
</dbReference>
<sequence>MLKMEIISKVRDIFGIWEVTVLLNKKEYTYPIISEYALKKVEKLLRNRKPGKALHVLKLFTTSGFNVYREK</sequence>
<evidence type="ECO:0000313" key="1">
    <source>
        <dbReference type="EMBL" id="QJA49802.1"/>
    </source>
</evidence>
<reference evidence="1" key="1">
    <citation type="submission" date="2020-03" db="EMBL/GenBank/DDBJ databases">
        <title>The deep terrestrial virosphere.</title>
        <authorList>
            <person name="Holmfeldt K."/>
            <person name="Nilsson E."/>
            <person name="Simone D."/>
            <person name="Lopez-Fernandez M."/>
            <person name="Wu X."/>
            <person name="de Brujin I."/>
            <person name="Lundin D."/>
            <person name="Andersson A."/>
            <person name="Bertilsson S."/>
            <person name="Dopson M."/>
        </authorList>
    </citation>
    <scope>NUCLEOTIDE SEQUENCE</scope>
    <source>
        <strain evidence="2">MM415B00946</strain>
        <strain evidence="1">TM448A01495</strain>
        <strain evidence="3">TM448B00765</strain>
    </source>
</reference>
<organism evidence="1">
    <name type="scientific">viral metagenome</name>
    <dbReference type="NCBI Taxonomy" id="1070528"/>
    <lineage>
        <taxon>unclassified sequences</taxon>
        <taxon>metagenomes</taxon>
        <taxon>organismal metagenomes</taxon>
    </lineage>
</organism>
<dbReference type="EMBL" id="MT144655">
    <property type="protein sequence ID" value="QJH96552.1"/>
    <property type="molecule type" value="Genomic_DNA"/>
</dbReference>
<dbReference type="AlphaFoldDB" id="A0A6H1ZQR0"/>
<evidence type="ECO:0000313" key="2">
    <source>
        <dbReference type="EMBL" id="QJA61434.1"/>
    </source>
</evidence>
<evidence type="ECO:0000313" key="3">
    <source>
        <dbReference type="EMBL" id="QJH96552.1"/>
    </source>
</evidence>
<proteinExistence type="predicted"/>
<dbReference type="EMBL" id="MT144156">
    <property type="protein sequence ID" value="QJA49802.1"/>
    <property type="molecule type" value="Genomic_DNA"/>
</dbReference>
<protein>
    <submittedName>
        <fullName evidence="1">Uncharacterized protein</fullName>
    </submittedName>
</protein>